<evidence type="ECO:0000256" key="3">
    <source>
        <dbReference type="ARBA" id="ARBA00022989"/>
    </source>
</evidence>
<keyword evidence="3 5" id="KW-1133">Transmembrane helix</keyword>
<dbReference type="InterPro" id="IPR036259">
    <property type="entry name" value="MFS_trans_sf"/>
</dbReference>
<accession>A0AAD7ZAF0</accession>
<keyword evidence="7" id="KW-1185">Reference proteome</keyword>
<dbReference type="SUPFAM" id="SSF103473">
    <property type="entry name" value="MFS general substrate transporter"/>
    <property type="match status" value="1"/>
</dbReference>
<comment type="caution">
    <text evidence="6">The sequence shown here is derived from an EMBL/GenBank/DDBJ whole genome shotgun (WGS) entry which is preliminary data.</text>
</comment>
<dbReference type="PANTHER" id="PTHR24064">
    <property type="entry name" value="SOLUTE CARRIER FAMILY 22 MEMBER"/>
    <property type="match status" value="1"/>
</dbReference>
<evidence type="ECO:0000313" key="6">
    <source>
        <dbReference type="EMBL" id="KAJ9576879.1"/>
    </source>
</evidence>
<evidence type="ECO:0000313" key="7">
    <source>
        <dbReference type="Proteomes" id="UP001233999"/>
    </source>
</evidence>
<gene>
    <name evidence="6" type="ORF">L9F63_006550</name>
</gene>
<dbReference type="EMBL" id="JASPKZ010009387">
    <property type="protein sequence ID" value="KAJ9576879.1"/>
    <property type="molecule type" value="Genomic_DNA"/>
</dbReference>
<dbReference type="GO" id="GO:0016020">
    <property type="term" value="C:membrane"/>
    <property type="evidence" value="ECO:0007669"/>
    <property type="project" value="UniProtKB-SubCell"/>
</dbReference>
<organism evidence="6 7">
    <name type="scientific">Diploptera punctata</name>
    <name type="common">Pacific beetle cockroach</name>
    <dbReference type="NCBI Taxonomy" id="6984"/>
    <lineage>
        <taxon>Eukaryota</taxon>
        <taxon>Metazoa</taxon>
        <taxon>Ecdysozoa</taxon>
        <taxon>Arthropoda</taxon>
        <taxon>Hexapoda</taxon>
        <taxon>Insecta</taxon>
        <taxon>Pterygota</taxon>
        <taxon>Neoptera</taxon>
        <taxon>Polyneoptera</taxon>
        <taxon>Dictyoptera</taxon>
        <taxon>Blattodea</taxon>
        <taxon>Blaberoidea</taxon>
        <taxon>Blaberidae</taxon>
        <taxon>Diplopterinae</taxon>
        <taxon>Diploptera</taxon>
    </lineage>
</organism>
<keyword evidence="4 5" id="KW-0472">Membrane</keyword>
<reference evidence="6" key="1">
    <citation type="journal article" date="2023" name="IScience">
        <title>Live-bearing cockroach genome reveals convergent evolutionary mechanisms linked to viviparity in insects and beyond.</title>
        <authorList>
            <person name="Fouks B."/>
            <person name="Harrison M.C."/>
            <person name="Mikhailova A.A."/>
            <person name="Marchal E."/>
            <person name="English S."/>
            <person name="Carruthers M."/>
            <person name="Jennings E.C."/>
            <person name="Chiamaka E.L."/>
            <person name="Frigard R.A."/>
            <person name="Pippel M."/>
            <person name="Attardo G.M."/>
            <person name="Benoit J.B."/>
            <person name="Bornberg-Bauer E."/>
            <person name="Tobe S.S."/>
        </authorList>
    </citation>
    <scope>NUCLEOTIDE SEQUENCE</scope>
    <source>
        <strain evidence="6">Stay&amp;Tobe</strain>
    </source>
</reference>
<feature type="transmembrane region" description="Helical" evidence="5">
    <location>
        <begin position="14"/>
        <end position="33"/>
    </location>
</feature>
<evidence type="ECO:0000256" key="5">
    <source>
        <dbReference type="SAM" id="Phobius"/>
    </source>
</evidence>
<dbReference type="AlphaFoldDB" id="A0AAD7ZAF0"/>
<evidence type="ECO:0000256" key="4">
    <source>
        <dbReference type="ARBA" id="ARBA00023136"/>
    </source>
</evidence>
<dbReference type="Gene3D" id="1.20.1250.20">
    <property type="entry name" value="MFS general substrate transporter like domains"/>
    <property type="match status" value="1"/>
</dbReference>
<name>A0AAD7ZAF0_DIPPU</name>
<keyword evidence="2 5" id="KW-0812">Transmembrane</keyword>
<evidence type="ECO:0000256" key="2">
    <source>
        <dbReference type="ARBA" id="ARBA00022692"/>
    </source>
</evidence>
<feature type="transmembrane region" description="Helical" evidence="5">
    <location>
        <begin position="76"/>
        <end position="93"/>
    </location>
</feature>
<proteinExistence type="predicted"/>
<protein>
    <submittedName>
        <fullName evidence="6">Uncharacterized protein</fullName>
    </submittedName>
</protein>
<dbReference type="Proteomes" id="UP001233999">
    <property type="component" value="Unassembled WGS sequence"/>
</dbReference>
<sequence>MATVCFISDVTGTVIYFTAKLAITCSYAVIYVFTAELFPTEIRHTLLGSCSMVARLGAITAPQWQVLNNLIEGLPFYIFSFTSITSGGLIFLLPETLKLSLPDTIEDAEKLGRKRRHR</sequence>
<evidence type="ECO:0000256" key="1">
    <source>
        <dbReference type="ARBA" id="ARBA00004141"/>
    </source>
</evidence>
<comment type="subcellular location">
    <subcellularLocation>
        <location evidence="1">Membrane</location>
        <topology evidence="1">Multi-pass membrane protein</topology>
    </subcellularLocation>
</comment>
<reference evidence="6" key="2">
    <citation type="submission" date="2023-05" db="EMBL/GenBank/DDBJ databases">
        <authorList>
            <person name="Fouks B."/>
        </authorList>
    </citation>
    <scope>NUCLEOTIDE SEQUENCE</scope>
    <source>
        <strain evidence="6">Stay&amp;Tobe</strain>
        <tissue evidence="6">Testes</tissue>
    </source>
</reference>